<dbReference type="GO" id="GO:0005886">
    <property type="term" value="C:plasma membrane"/>
    <property type="evidence" value="ECO:0007669"/>
    <property type="project" value="UniProtKB-SubCell"/>
</dbReference>
<dbReference type="InterPro" id="IPR004869">
    <property type="entry name" value="MMPL_dom"/>
</dbReference>
<dbReference type="Pfam" id="PF03176">
    <property type="entry name" value="MMPL"/>
    <property type="match status" value="2"/>
</dbReference>
<comment type="caution">
    <text evidence="9">The sequence shown here is derived from an EMBL/GenBank/DDBJ whole genome shotgun (WGS) entry which is preliminary data.</text>
</comment>
<keyword evidence="4 7" id="KW-0812">Transmembrane</keyword>
<evidence type="ECO:0000256" key="7">
    <source>
        <dbReference type="SAM" id="Phobius"/>
    </source>
</evidence>
<evidence type="ECO:0000256" key="5">
    <source>
        <dbReference type="ARBA" id="ARBA00022989"/>
    </source>
</evidence>
<evidence type="ECO:0000256" key="4">
    <source>
        <dbReference type="ARBA" id="ARBA00022692"/>
    </source>
</evidence>
<feature type="transmembrane region" description="Helical" evidence="7">
    <location>
        <begin position="781"/>
        <end position="802"/>
    </location>
</feature>
<dbReference type="PROSITE" id="PS50156">
    <property type="entry name" value="SSD"/>
    <property type="match status" value="1"/>
</dbReference>
<comment type="similarity">
    <text evidence="2">Belongs to the resistance-nodulation-cell division (RND) (TC 2.A.6) family. MmpL subfamily.</text>
</comment>
<evidence type="ECO:0000256" key="6">
    <source>
        <dbReference type="ARBA" id="ARBA00023136"/>
    </source>
</evidence>
<dbReference type="PANTHER" id="PTHR33406:SF6">
    <property type="entry name" value="MEMBRANE PROTEIN YDGH-RELATED"/>
    <property type="match status" value="1"/>
</dbReference>
<feature type="domain" description="SSD" evidence="8">
    <location>
        <begin position="682"/>
        <end position="801"/>
    </location>
</feature>
<name>A0A0F2LMS4_9CREN</name>
<evidence type="ECO:0000313" key="9">
    <source>
        <dbReference type="EMBL" id="KJR78898.1"/>
    </source>
</evidence>
<feature type="transmembrane region" description="Helical" evidence="7">
    <location>
        <begin position="1049"/>
        <end position="1074"/>
    </location>
</feature>
<gene>
    <name evidence="9" type="ORF">TQ35_04810</name>
</gene>
<evidence type="ECO:0000259" key="8">
    <source>
        <dbReference type="PROSITE" id="PS50156"/>
    </source>
</evidence>
<protein>
    <submittedName>
        <fullName evidence="9">Antibiotic transporter</fullName>
    </submittedName>
</protein>
<keyword evidence="5 7" id="KW-1133">Transmembrane helix</keyword>
<feature type="transmembrane region" description="Helical" evidence="7">
    <location>
        <begin position="12"/>
        <end position="35"/>
    </location>
</feature>
<accession>A0A0F2LMS4</accession>
<dbReference type="EMBL" id="JZWS01000038">
    <property type="protein sequence ID" value="KJR78898.1"/>
    <property type="molecule type" value="Genomic_DNA"/>
</dbReference>
<keyword evidence="6 7" id="KW-0472">Membrane</keyword>
<feature type="transmembrane region" description="Helical" evidence="7">
    <location>
        <begin position="1019"/>
        <end position="1037"/>
    </location>
</feature>
<dbReference type="PATRIC" id="fig|1326980.8.peg.1580"/>
<dbReference type="InterPro" id="IPR000731">
    <property type="entry name" value="SSD"/>
</dbReference>
<evidence type="ECO:0000256" key="3">
    <source>
        <dbReference type="ARBA" id="ARBA00022475"/>
    </source>
</evidence>
<reference evidence="9" key="1">
    <citation type="submission" date="2015-03" db="EMBL/GenBank/DDBJ databases">
        <title>Metagenome Sequencing of an Archaeal-Dominated Microbial Community from a Hot Spring at the Los Azufres Geothermal Field, Mexico.</title>
        <authorList>
            <person name="Servin-Garciduenas L.E."/>
            <person name="Martinez-Romero E."/>
        </authorList>
    </citation>
    <scope>NUCLEOTIDE SEQUENCE [LARGE SCALE GENOMIC DNA]</scope>
    <source>
        <strain evidence="9">AZ1-454</strain>
    </source>
</reference>
<feature type="transmembrane region" description="Helical" evidence="7">
    <location>
        <begin position="1101"/>
        <end position="1122"/>
    </location>
</feature>
<sequence>MFNGLAKTVSKRWYVLLVAWVIVLVFSAPLSSLFFKSVSYQVAISIPGSTSHKAEELVSHFKLSGVSAANGIILIEGNASSYSSFLSNLTSYGNISVTSFYSIEKTLLNSSLSKVYPTALNLTRQLYILGQNETEIEKKLQNQSLKLNSSVQELEKLSNFTRAVEGNFYNAKQELLNTSMLVAGLHKSMMENVTAFNKVMEGELDLNSSVSNLSALLFQAQYYFVKVWISLYDNSTLPTYHNVFLSNYYAFTYVNKSISNPIAREFFQEFFHFWNTTANYVTLSSFPENQSAPFGVADESVHEASYAFFRNNETELALVDAMFKFFNVTNFMSPEPYEEFVTTYFNQTYHVPLEIAEELYTTNRSVPLALVLNFYHEKTGISIPLLLEVYSSTDYLNLSLQVLQSKVNSTQEREFLEDVYNNINVTSFDFAVKYVSNVSNVSPEVVAEVANFTSYTQFLNYVASKEANSTIPAWFLVSLATSHDYGNLTAYLVSSKLGKLSFLLNRSNITPKEISVYLINATWDKASNVSSILISNVVNSTPLITVDKVELKQVLYSMLTTNSSVQKVVNELIAENLFPIQPNLNVTKDLYSSSFYILVLKGNFTYKEAENLESYVKNVTHLSTYLTGSEPISHSLKNLANSAFSIAIPVGIALAIILAGIYFRSITAAFAPLGTYLAAYLASSVVIYAVVIKLLNITVDFLTPSQVLLLALGLGTDYVVFISGRYIEEREKGLSKEEAVKEAVRWGGRAVTITALVVMLSFLFLYVYNVPFFSDTALAEMLAVLVVWIASITLYTSVLSALGDKLFFPRKFTKKNNREESKVSRPGLTVGIITAVVVVLAIYAVSTPLTFNVLDLLPPNQATQGVNILSQQFKTDNVFPIYVVVPINGTFNLSTYNYAVSLYEKLSSIQGVTAVNSPVSPFGSLVPYQNLSEYNYTQYLADGYMLFVVNQKYPPFSNNAFYVVKQVLSAVGKGGYVGGGPVDAYDILNFVNTDFAEIFLLITITMYVILVVMTRSFSVSGVIIFTIMSAVAITLGLERLIFTELGYSIFAIVPLFLVAIIIGIGMDYNIFLVARVHEELDKGKDMEEAVEIARKSIGRTILFLGLIFAGTMGSLMLVNAAILQEIGFALAVAAILETSVLWYFLAPSLLVILYKAFKIRPKMIV</sequence>
<dbReference type="PANTHER" id="PTHR33406">
    <property type="entry name" value="MEMBRANE PROTEIN MJ1562-RELATED"/>
    <property type="match status" value="1"/>
</dbReference>
<evidence type="ECO:0000256" key="1">
    <source>
        <dbReference type="ARBA" id="ARBA00004651"/>
    </source>
</evidence>
<feature type="transmembrane region" description="Helical" evidence="7">
    <location>
        <begin position="995"/>
        <end position="1012"/>
    </location>
</feature>
<feature type="transmembrane region" description="Helical" evidence="7">
    <location>
        <begin position="823"/>
        <end position="845"/>
    </location>
</feature>
<feature type="transmembrane region" description="Helical" evidence="7">
    <location>
        <begin position="643"/>
        <end position="663"/>
    </location>
</feature>
<evidence type="ECO:0000256" key="2">
    <source>
        <dbReference type="ARBA" id="ARBA00010157"/>
    </source>
</evidence>
<feature type="transmembrane region" description="Helical" evidence="7">
    <location>
        <begin position="675"/>
        <end position="695"/>
    </location>
</feature>
<dbReference type="Gene3D" id="1.20.1640.10">
    <property type="entry name" value="Multidrug efflux transporter AcrB transmembrane domain"/>
    <property type="match status" value="2"/>
</dbReference>
<dbReference type="AlphaFoldDB" id="A0A0F2LMS4"/>
<keyword evidence="3" id="KW-1003">Cell membrane</keyword>
<dbReference type="SUPFAM" id="SSF82866">
    <property type="entry name" value="Multidrug efflux transporter AcrB transmembrane domain"/>
    <property type="match status" value="2"/>
</dbReference>
<feature type="transmembrane region" description="Helical" evidence="7">
    <location>
        <begin position="748"/>
        <end position="769"/>
    </location>
</feature>
<comment type="subcellular location">
    <subcellularLocation>
        <location evidence="1">Cell membrane</location>
        <topology evidence="1">Multi-pass membrane protein</topology>
    </subcellularLocation>
</comment>
<feature type="transmembrane region" description="Helical" evidence="7">
    <location>
        <begin position="1128"/>
        <end position="1154"/>
    </location>
</feature>
<dbReference type="InterPro" id="IPR050545">
    <property type="entry name" value="Mycobact_MmpL"/>
</dbReference>
<proteinExistence type="inferred from homology"/>
<organism evidence="9">
    <name type="scientific">Candidatus Aramenus sulfurataquae</name>
    <dbReference type="NCBI Taxonomy" id="1326980"/>
    <lineage>
        <taxon>Archaea</taxon>
        <taxon>Thermoproteota</taxon>
        <taxon>Thermoprotei</taxon>
        <taxon>Sulfolobales</taxon>
        <taxon>Sulfolobaceae</taxon>
        <taxon>Candidatus Aramenus</taxon>
    </lineage>
</organism>
<feature type="transmembrane region" description="Helical" evidence="7">
    <location>
        <begin position="707"/>
        <end position="727"/>
    </location>
</feature>